<name>A0A830H9D5_9CHLO</name>
<organism evidence="1 2">
    <name type="scientific">Pycnococcus provasolii</name>
    <dbReference type="NCBI Taxonomy" id="41880"/>
    <lineage>
        <taxon>Eukaryota</taxon>
        <taxon>Viridiplantae</taxon>
        <taxon>Chlorophyta</taxon>
        <taxon>Pseudoscourfieldiophyceae</taxon>
        <taxon>Pseudoscourfieldiales</taxon>
        <taxon>Pycnococcaceae</taxon>
        <taxon>Pycnococcus</taxon>
    </lineage>
</organism>
<evidence type="ECO:0008006" key="3">
    <source>
        <dbReference type="Google" id="ProtNLM"/>
    </source>
</evidence>
<dbReference type="Proteomes" id="UP000660262">
    <property type="component" value="Unassembled WGS sequence"/>
</dbReference>
<comment type="caution">
    <text evidence="1">The sequence shown here is derived from an EMBL/GenBank/DDBJ whole genome shotgun (WGS) entry which is preliminary data.</text>
</comment>
<gene>
    <name evidence="1" type="ORF">PPROV_000233000</name>
</gene>
<dbReference type="AlphaFoldDB" id="A0A830H9D5"/>
<keyword evidence="2" id="KW-1185">Reference proteome</keyword>
<evidence type="ECO:0000313" key="2">
    <source>
        <dbReference type="Proteomes" id="UP000660262"/>
    </source>
</evidence>
<dbReference type="EMBL" id="BNJQ01000005">
    <property type="protein sequence ID" value="GHP03575.1"/>
    <property type="molecule type" value="Genomic_DNA"/>
</dbReference>
<evidence type="ECO:0000313" key="1">
    <source>
        <dbReference type="EMBL" id="GHP03575.1"/>
    </source>
</evidence>
<reference evidence="1" key="1">
    <citation type="submission" date="2020-10" db="EMBL/GenBank/DDBJ databases">
        <title>Unveiling of a novel bifunctional photoreceptor, Dualchrome1, isolated from a cosmopolitan green alga.</title>
        <authorList>
            <person name="Suzuki S."/>
            <person name="Kawachi M."/>
        </authorList>
    </citation>
    <scope>NUCLEOTIDE SEQUENCE</scope>
    <source>
        <strain evidence="1">NIES 2893</strain>
    </source>
</reference>
<proteinExistence type="predicted"/>
<accession>A0A830H9D5</accession>
<protein>
    <recommendedName>
        <fullName evidence="3">F-box domain-containing protein</fullName>
    </recommendedName>
</protein>
<sequence>MAAATTPPSAAATPPLTNTAAPLSALQQLPNHVVSYLAANMLNPVDVIALANTCRAMRSSINADDALWRDVGAALKLSHDSDGGGGGGSTRSATTCTNWRERVLDGLARRACDEVCVFVPAVAVAGDDVFKTQINLCGRALTIAARGVHLLSSVDDAVLALRVVDDEAMSHEGLATVLAVNVHRQVSSDFVDECGPTHCATHVFRKSSTHFRFMHIAPSGALLLERNGYLTTNETTGERGIVVRLSMCAWRVTKHAKLADEIIRLKGGPSDLSATLNGFDYSGAVGAGWRCCAHAASVVAPCIPPTSVITSVARLACTRPAALTCLVALLKAAETHMSSRGGSPSNEPRERAALLDATLKCGAAAAALKSVDKPPVTSARMSLRLLHALANSKAGSAYLIRLNALDALRRCVRRSPDRACVQVSSNIFTRLIVGDDDVLCSPLASTVCAEAEARMRSLKDL</sequence>